<dbReference type="InterPro" id="IPR011993">
    <property type="entry name" value="PH-like_dom_sf"/>
</dbReference>
<evidence type="ECO:0000259" key="8">
    <source>
        <dbReference type="PROSITE" id="PS50003"/>
    </source>
</evidence>
<feature type="domain" description="PH" evidence="8">
    <location>
        <begin position="244"/>
        <end position="355"/>
    </location>
</feature>
<dbReference type="PANTHER" id="PTHR10336">
    <property type="entry name" value="PHOSPHOINOSITIDE-SPECIFIC PHOSPHOLIPASE C FAMILY PROTEIN"/>
    <property type="match status" value="1"/>
</dbReference>
<dbReference type="SUPFAM" id="SSF47473">
    <property type="entry name" value="EF-hand"/>
    <property type="match status" value="1"/>
</dbReference>
<name>A0A439CNW3_9PEZI</name>
<dbReference type="SMART" id="SM00239">
    <property type="entry name" value="C2"/>
    <property type="match status" value="1"/>
</dbReference>
<dbReference type="SMART" id="SM00233">
    <property type="entry name" value="PH"/>
    <property type="match status" value="1"/>
</dbReference>
<feature type="compositionally biased region" description="Polar residues" evidence="7">
    <location>
        <begin position="212"/>
        <end position="234"/>
    </location>
</feature>
<accession>A0A439CNW3</accession>
<dbReference type="Gene3D" id="2.30.29.30">
    <property type="entry name" value="Pleckstrin-homology domain (PH domain)/Phosphotyrosine-binding domain (PTB)"/>
    <property type="match status" value="1"/>
</dbReference>
<organism evidence="11 12">
    <name type="scientific">Xylaria grammica</name>
    <dbReference type="NCBI Taxonomy" id="363999"/>
    <lineage>
        <taxon>Eukaryota</taxon>
        <taxon>Fungi</taxon>
        <taxon>Dikarya</taxon>
        <taxon>Ascomycota</taxon>
        <taxon>Pezizomycotina</taxon>
        <taxon>Sordariomycetes</taxon>
        <taxon>Xylariomycetidae</taxon>
        <taxon>Xylariales</taxon>
        <taxon>Xylariaceae</taxon>
        <taxon>Xylaria</taxon>
    </lineage>
</organism>
<dbReference type="SMART" id="SM00148">
    <property type="entry name" value="PLCXc"/>
    <property type="match status" value="1"/>
</dbReference>
<dbReference type="CDD" id="cd08598">
    <property type="entry name" value="PI-PLC1c_yeast"/>
    <property type="match status" value="1"/>
</dbReference>
<dbReference type="InterPro" id="IPR035892">
    <property type="entry name" value="C2_domain_sf"/>
</dbReference>
<dbReference type="PROSITE" id="PS50003">
    <property type="entry name" value="PH_DOMAIN"/>
    <property type="match status" value="1"/>
</dbReference>
<dbReference type="PROSITE" id="PS50008">
    <property type="entry name" value="PIPLC_Y_DOMAIN"/>
    <property type="match status" value="1"/>
</dbReference>
<sequence>MPSTRNLTRPSPETRPSGTPVMAGQGTALQRTRPSQVQTTLQHSIQTSILPASAISASTAASGSYNASPLMSPENSALTTSSSVQPSPDSFPTRDVEIFPPPPLHLGDPLLSRKPSISSIGAGVLNGSNGTMFPESMNAGSAGKGLIRRFSNKFSRARRQSSAATNSRDVSLGPGILRRRSDSTNTTPADTVMTDSDEEIHDGASEITFGTNITTREPSCGSNTPSITGSFSNSDVRDGPVLPRGLIKGTMLTKISKKKKYKRMLFTLESNAGKISWDKGRSSKCIYVDDIKDVRIGSDTRQYRIDYGIPDTEEGRFFTIVYALPDASRSKQMHLIAEDEETFSQWVTGLDSISKHREHHMASLMAFNENAVRNFWNGEMAKQWSNKPYDDKEKTIDFLGVERVCRNLHIHMAQKDLKTKFKMAAATDPTRLNFAEFQVFVREMKRRRDVRTIYRLIASDLDKGITWSEFRTFLRDTQGEDVDSNPTIWESKFIRYAQRSKPKDTWAPRPAAHSVTMTEEALAAYLVSKDNDHLFREPADHVLDRPVNEYFISSSHNTYLIGRQVADVSSVEGYIMTLLRGCRSVEIDCWDGSDGQPTVKHGRALVNAISFREVINTVNKYAFTASRFPLWVSLEVHCNAAQQEIMAEIMKEIFGPRLVTEPLDPSADKLPSPSELKERILIKVKGTHLSHQQRNGSETNGRRRGNSLTSPFSKPATTDNANIPPQYLSSPLLGPSQQPRRVIAKRVNTITEGEVHGTISSSTSDCETEEEVHTKRKTSKIVKALGDLGVYCSGVKFHGFESAECKKTNHILSFMEGTFRKHSKAPGSKKLLTRHNMRYMMRVYPQYSRLASDNFNPLMYWRKGVQMAALNWQTFDLGMQLNQAMFAGGTDQSGYVLKPESMRTIRILPAGLPYDAHGKLERQNMTFSIDLISAQRLMRPASLPSHRTLDPYVEMEVFHANDKRDKHDSTSGVPIQTDTPVKVRTGIVKENGFNPEFNYPGEFQVTTKYPELVFVKFSVKLSPDGETTSGRNPTVATYTVKLSNLKHGYRTLPLWDSNGDQFLFSTLFCRISVRPVTSVYIPNPEAVDSSVGKLKHIGKNVFGRSTPANKTSFEKTSFDSGYGETIPPTANSVQQQQQQQQHVSSVE</sequence>
<dbReference type="CDD" id="cd00275">
    <property type="entry name" value="C2_PLC_like"/>
    <property type="match status" value="1"/>
</dbReference>
<feature type="compositionally biased region" description="Polar residues" evidence="7">
    <location>
        <begin position="160"/>
        <end position="169"/>
    </location>
</feature>
<evidence type="ECO:0000259" key="10">
    <source>
        <dbReference type="PROSITE" id="PS50008"/>
    </source>
</evidence>
<feature type="region of interest" description="Disordered" evidence="7">
    <location>
        <begin position="684"/>
        <end position="736"/>
    </location>
</feature>
<keyword evidence="4 6" id="KW-0443">Lipid metabolism</keyword>
<comment type="caution">
    <text evidence="11">The sequence shown here is derived from an EMBL/GenBank/DDBJ whole genome shotgun (WGS) entry which is preliminary data.</text>
</comment>
<dbReference type="Pfam" id="PF00387">
    <property type="entry name" value="PI-PLC-Y"/>
    <property type="match status" value="1"/>
</dbReference>
<protein>
    <recommendedName>
        <fullName evidence="1 6">Phosphoinositide phospholipase C</fullName>
        <ecNumber evidence="1 6">3.1.4.11</ecNumber>
    </recommendedName>
</protein>
<feature type="compositionally biased region" description="Polar residues" evidence="7">
    <location>
        <begin position="65"/>
        <end position="90"/>
    </location>
</feature>
<dbReference type="SMART" id="SM00149">
    <property type="entry name" value="PLCYc"/>
    <property type="match status" value="1"/>
</dbReference>
<keyword evidence="5" id="KW-0807">Transducer</keyword>
<keyword evidence="3 6" id="KW-0442">Lipid degradation</keyword>
<dbReference type="AlphaFoldDB" id="A0A439CNW3"/>
<feature type="domain" description="PI-PLC Y-box" evidence="10">
    <location>
        <begin position="785"/>
        <end position="903"/>
    </location>
</feature>
<dbReference type="PROSITE" id="PS50004">
    <property type="entry name" value="C2"/>
    <property type="match status" value="1"/>
</dbReference>
<evidence type="ECO:0000256" key="6">
    <source>
        <dbReference type="RuleBase" id="RU361133"/>
    </source>
</evidence>
<evidence type="ECO:0000256" key="3">
    <source>
        <dbReference type="ARBA" id="ARBA00022963"/>
    </source>
</evidence>
<evidence type="ECO:0000259" key="9">
    <source>
        <dbReference type="PROSITE" id="PS50004"/>
    </source>
</evidence>
<evidence type="ECO:0000256" key="4">
    <source>
        <dbReference type="ARBA" id="ARBA00023098"/>
    </source>
</evidence>
<dbReference type="Gene3D" id="3.20.20.190">
    <property type="entry name" value="Phosphatidylinositol (PI) phosphodiesterase"/>
    <property type="match status" value="1"/>
</dbReference>
<dbReference type="Proteomes" id="UP000286045">
    <property type="component" value="Unassembled WGS sequence"/>
</dbReference>
<dbReference type="CDD" id="cd13360">
    <property type="entry name" value="PH_PLC_fungal"/>
    <property type="match status" value="1"/>
</dbReference>
<dbReference type="SUPFAM" id="SSF49562">
    <property type="entry name" value="C2 domain (Calcium/lipid-binding domain, CaLB)"/>
    <property type="match status" value="1"/>
</dbReference>
<dbReference type="InterPro" id="IPR037755">
    <property type="entry name" value="Plc1_PH"/>
</dbReference>
<dbReference type="InterPro" id="IPR017946">
    <property type="entry name" value="PLC-like_Pdiesterase_TIM-brl"/>
</dbReference>
<dbReference type="STRING" id="363999.A0A439CNW3"/>
<evidence type="ECO:0000256" key="5">
    <source>
        <dbReference type="ARBA" id="ARBA00023224"/>
    </source>
</evidence>
<dbReference type="PROSITE" id="PS50007">
    <property type="entry name" value="PIPLC_X_DOMAIN"/>
    <property type="match status" value="1"/>
</dbReference>
<evidence type="ECO:0000256" key="7">
    <source>
        <dbReference type="SAM" id="MobiDB-lite"/>
    </source>
</evidence>
<evidence type="ECO:0000313" key="12">
    <source>
        <dbReference type="Proteomes" id="UP000286045"/>
    </source>
</evidence>
<proteinExistence type="predicted"/>
<dbReference type="InterPro" id="IPR000909">
    <property type="entry name" value="PLipase_C_PInositol-sp_X_dom"/>
</dbReference>
<feature type="compositionally biased region" description="Polar residues" evidence="7">
    <location>
        <begin position="1"/>
        <end position="17"/>
    </location>
</feature>
<feature type="region of interest" description="Disordered" evidence="7">
    <location>
        <begin position="63"/>
        <end position="94"/>
    </location>
</feature>
<dbReference type="PANTHER" id="PTHR10336:SF36">
    <property type="entry name" value="1-PHOSPHATIDYLINOSITOL 4,5-BISPHOSPHATE PHOSPHODIESTERASE BETA-4"/>
    <property type="match status" value="1"/>
</dbReference>
<feature type="compositionally biased region" description="Polar residues" evidence="7">
    <location>
        <begin position="27"/>
        <end position="41"/>
    </location>
</feature>
<evidence type="ECO:0000256" key="2">
    <source>
        <dbReference type="ARBA" id="ARBA00022801"/>
    </source>
</evidence>
<dbReference type="Gene3D" id="1.10.238.10">
    <property type="entry name" value="EF-hand"/>
    <property type="match status" value="1"/>
</dbReference>
<dbReference type="EMBL" id="RYZI01000689">
    <property type="protein sequence ID" value="RWA03844.1"/>
    <property type="molecule type" value="Genomic_DNA"/>
</dbReference>
<feature type="region of interest" description="Disordered" evidence="7">
    <location>
        <begin position="1"/>
        <end position="41"/>
    </location>
</feature>
<dbReference type="InterPro" id="IPR001192">
    <property type="entry name" value="PI-PLC_fam"/>
</dbReference>
<feature type="domain" description="C2" evidence="9">
    <location>
        <begin position="908"/>
        <end position="1056"/>
    </location>
</feature>
<gene>
    <name evidence="11" type="ORF">EKO27_g11261</name>
</gene>
<dbReference type="GO" id="GO:0016042">
    <property type="term" value="P:lipid catabolic process"/>
    <property type="evidence" value="ECO:0007669"/>
    <property type="project" value="UniProtKB-KW"/>
</dbReference>
<dbReference type="InterPro" id="IPR011992">
    <property type="entry name" value="EF-hand-dom_pair"/>
</dbReference>
<dbReference type="GO" id="GO:0048015">
    <property type="term" value="P:phosphatidylinositol-mediated signaling"/>
    <property type="evidence" value="ECO:0007669"/>
    <property type="project" value="TreeGrafter"/>
</dbReference>
<dbReference type="InterPro" id="IPR001711">
    <property type="entry name" value="PLipase_C_Pinositol-sp_Y"/>
</dbReference>
<feature type="region of interest" description="Disordered" evidence="7">
    <location>
        <begin position="1105"/>
        <end position="1147"/>
    </location>
</feature>
<feature type="compositionally biased region" description="Polar residues" evidence="7">
    <location>
        <begin position="689"/>
        <end position="699"/>
    </location>
</feature>
<dbReference type="Gene3D" id="2.60.40.150">
    <property type="entry name" value="C2 domain"/>
    <property type="match status" value="1"/>
</dbReference>
<feature type="region of interest" description="Disordered" evidence="7">
    <location>
        <begin position="156"/>
        <end position="193"/>
    </location>
</feature>
<evidence type="ECO:0000256" key="1">
    <source>
        <dbReference type="ARBA" id="ARBA00012368"/>
    </source>
</evidence>
<dbReference type="Pfam" id="PF00168">
    <property type="entry name" value="C2"/>
    <property type="match status" value="1"/>
</dbReference>
<keyword evidence="2 6" id="KW-0378">Hydrolase</keyword>
<dbReference type="PRINTS" id="PR00390">
    <property type="entry name" value="PHPHLIPASEC"/>
</dbReference>
<feature type="region of interest" description="Disordered" evidence="7">
    <location>
        <begin position="212"/>
        <end position="235"/>
    </location>
</feature>
<dbReference type="GO" id="GO:0004435">
    <property type="term" value="F:phosphatidylinositol-4,5-bisphosphate phospholipase C activity"/>
    <property type="evidence" value="ECO:0007669"/>
    <property type="project" value="UniProtKB-EC"/>
</dbReference>
<dbReference type="SUPFAM" id="SSF51695">
    <property type="entry name" value="PLC-like phosphodiesterases"/>
    <property type="match status" value="1"/>
</dbReference>
<dbReference type="GO" id="GO:0051209">
    <property type="term" value="P:release of sequestered calcium ion into cytosol"/>
    <property type="evidence" value="ECO:0007669"/>
    <property type="project" value="TreeGrafter"/>
</dbReference>
<comment type="catalytic activity">
    <reaction evidence="6">
        <text>a 1,2-diacyl-sn-glycero-3-phospho-(1D-myo-inositol-4,5-bisphosphate) + H2O = 1D-myo-inositol 1,4,5-trisphosphate + a 1,2-diacyl-sn-glycerol + H(+)</text>
        <dbReference type="Rhea" id="RHEA:33179"/>
        <dbReference type="ChEBI" id="CHEBI:15377"/>
        <dbReference type="ChEBI" id="CHEBI:15378"/>
        <dbReference type="ChEBI" id="CHEBI:17815"/>
        <dbReference type="ChEBI" id="CHEBI:58456"/>
        <dbReference type="ChEBI" id="CHEBI:203600"/>
        <dbReference type="EC" id="3.1.4.11"/>
    </reaction>
</comment>
<dbReference type="SUPFAM" id="SSF50729">
    <property type="entry name" value="PH domain-like"/>
    <property type="match status" value="1"/>
</dbReference>
<dbReference type="InterPro" id="IPR001849">
    <property type="entry name" value="PH_domain"/>
</dbReference>
<keyword evidence="12" id="KW-1185">Reference proteome</keyword>
<reference evidence="11 12" key="1">
    <citation type="submission" date="2018-12" db="EMBL/GenBank/DDBJ databases">
        <title>Draft genome sequence of Xylaria grammica IHI A82.</title>
        <authorList>
            <person name="Buettner E."/>
            <person name="Kellner H."/>
        </authorList>
    </citation>
    <scope>NUCLEOTIDE SEQUENCE [LARGE SCALE GENOMIC DNA]</scope>
    <source>
        <strain evidence="11 12">IHI A82</strain>
    </source>
</reference>
<dbReference type="CDD" id="cd16207">
    <property type="entry name" value="EFh_ScPlc1p_like"/>
    <property type="match status" value="1"/>
</dbReference>
<dbReference type="EC" id="3.1.4.11" evidence="1 6"/>
<evidence type="ECO:0000313" key="11">
    <source>
        <dbReference type="EMBL" id="RWA03844.1"/>
    </source>
</evidence>
<dbReference type="Pfam" id="PF00388">
    <property type="entry name" value="PI-PLC-X"/>
    <property type="match status" value="1"/>
</dbReference>
<dbReference type="InterPro" id="IPR000008">
    <property type="entry name" value="C2_dom"/>
</dbReference>
<feature type="compositionally biased region" description="Polar residues" evidence="7">
    <location>
        <begin position="706"/>
        <end position="736"/>
    </location>
</feature>